<dbReference type="Gene3D" id="1.10.357.140">
    <property type="entry name" value="UbiA prenyltransferase"/>
    <property type="match status" value="1"/>
</dbReference>
<dbReference type="Pfam" id="PF01040">
    <property type="entry name" value="UbiA"/>
    <property type="match status" value="1"/>
</dbReference>
<feature type="non-terminal residue" evidence="12">
    <location>
        <position position="1"/>
    </location>
</feature>
<evidence type="ECO:0000256" key="5">
    <source>
        <dbReference type="ARBA" id="ARBA00022692"/>
    </source>
</evidence>
<comment type="subcellular location">
    <subcellularLocation>
        <location evidence="1">Cell membrane</location>
        <topology evidence="1">Multi-pass membrane protein</topology>
    </subcellularLocation>
</comment>
<dbReference type="PROSITE" id="PS00943">
    <property type="entry name" value="UBIA"/>
    <property type="match status" value="1"/>
</dbReference>
<keyword evidence="8 11" id="KW-0472">Membrane</keyword>
<feature type="transmembrane region" description="Helical" evidence="11">
    <location>
        <begin position="247"/>
        <end position="268"/>
    </location>
</feature>
<dbReference type="HAMAP" id="MF_00154">
    <property type="entry name" value="CyoE_CtaB"/>
    <property type="match status" value="1"/>
</dbReference>
<feature type="transmembrane region" description="Helical" evidence="11">
    <location>
        <begin position="144"/>
        <end position="165"/>
    </location>
</feature>
<dbReference type="GO" id="GO:0008495">
    <property type="term" value="F:protoheme IX farnesyltransferase activity"/>
    <property type="evidence" value="ECO:0007669"/>
    <property type="project" value="InterPro"/>
</dbReference>
<feature type="transmembrane region" description="Helical" evidence="11">
    <location>
        <begin position="65"/>
        <end position="85"/>
    </location>
</feature>
<evidence type="ECO:0000256" key="10">
    <source>
        <dbReference type="ARBA" id="ARBA00042475"/>
    </source>
</evidence>
<dbReference type="InterPro" id="IPR006369">
    <property type="entry name" value="Protohaem_IX_farnesylTrfase"/>
</dbReference>
<keyword evidence="7" id="KW-0350">Heme biosynthesis</keyword>
<evidence type="ECO:0000256" key="8">
    <source>
        <dbReference type="ARBA" id="ARBA00023136"/>
    </source>
</evidence>
<comment type="caution">
    <text evidence="12">The sequence shown here is derived from an EMBL/GenBank/DDBJ whole genome shotgun (WGS) entry which is preliminary data.</text>
</comment>
<feature type="transmembrane region" description="Helical" evidence="11">
    <location>
        <begin position="20"/>
        <end position="44"/>
    </location>
</feature>
<name>A0A0F9DGC9_9ZZZZ</name>
<dbReference type="GO" id="GO:0006783">
    <property type="term" value="P:heme biosynthetic process"/>
    <property type="evidence" value="ECO:0007669"/>
    <property type="project" value="UniProtKB-KW"/>
</dbReference>
<dbReference type="InterPro" id="IPR030470">
    <property type="entry name" value="UbiA_prenylTrfase_CS"/>
</dbReference>
<dbReference type="InterPro" id="IPR044878">
    <property type="entry name" value="UbiA_sf"/>
</dbReference>
<feature type="transmembrane region" description="Helical" evidence="11">
    <location>
        <begin position="215"/>
        <end position="235"/>
    </location>
</feature>
<evidence type="ECO:0000256" key="7">
    <source>
        <dbReference type="ARBA" id="ARBA00023133"/>
    </source>
</evidence>
<reference evidence="12" key="1">
    <citation type="journal article" date="2015" name="Nature">
        <title>Complex archaea that bridge the gap between prokaryotes and eukaryotes.</title>
        <authorList>
            <person name="Spang A."/>
            <person name="Saw J.H."/>
            <person name="Jorgensen S.L."/>
            <person name="Zaremba-Niedzwiedzka K."/>
            <person name="Martijn J."/>
            <person name="Lind A.E."/>
            <person name="van Eijk R."/>
            <person name="Schleper C."/>
            <person name="Guy L."/>
            <person name="Ettema T.J."/>
        </authorList>
    </citation>
    <scope>NUCLEOTIDE SEQUENCE</scope>
</reference>
<keyword evidence="6 11" id="KW-1133">Transmembrane helix</keyword>
<evidence type="ECO:0000313" key="12">
    <source>
        <dbReference type="EMBL" id="KKL11058.1"/>
    </source>
</evidence>
<dbReference type="NCBIfam" id="NF003349">
    <property type="entry name" value="PRK04375.1-2"/>
    <property type="match status" value="1"/>
</dbReference>
<dbReference type="InterPro" id="IPR000537">
    <property type="entry name" value="UbiA_prenyltransferase"/>
</dbReference>
<feature type="transmembrane region" description="Helical" evidence="11">
    <location>
        <begin position="118"/>
        <end position="138"/>
    </location>
</feature>
<dbReference type="AlphaFoldDB" id="A0A0F9DGC9"/>
<keyword evidence="4" id="KW-0808">Transferase</keyword>
<dbReference type="NCBIfam" id="TIGR01473">
    <property type="entry name" value="cyoE_ctaB"/>
    <property type="match status" value="1"/>
</dbReference>
<dbReference type="PANTHER" id="PTHR43448:SF7">
    <property type="entry name" value="4-HYDROXYBENZOATE SOLANESYLTRANSFERASE"/>
    <property type="match status" value="1"/>
</dbReference>
<dbReference type="CDD" id="cd13957">
    <property type="entry name" value="PT_UbiA_Cox10"/>
    <property type="match status" value="1"/>
</dbReference>
<evidence type="ECO:0000256" key="11">
    <source>
        <dbReference type="SAM" id="Phobius"/>
    </source>
</evidence>
<evidence type="ECO:0000256" key="2">
    <source>
        <dbReference type="ARBA" id="ARBA00004919"/>
    </source>
</evidence>
<sequence length="270" mass="28438">LLLIATVPAMILAEGGWPSPWLILVTVAGGAIVAGGANAMNCYFDRDIDGVMQRTRGRPLPAGQIEPQWAAVFGIILGGIGFLVLEAFANLLAAFLTLGAFGFYLVVYTLLLKRTTSLNIVIGGAAGAMPPVVGWAAVTGEVGLPALVLFAIVAFWTPPHFWALALDYRADYERAGVPMLPVVLGEEETKRYILVHSLALVAVSLLLPATGATGFIYPTAAVLLGGVFIMYAFRLWRGGSARASAALFRYSIVYLALLFAAVAVDGLVGV</sequence>
<dbReference type="PANTHER" id="PTHR43448">
    <property type="entry name" value="PROTOHEME IX FARNESYLTRANSFERASE, MITOCHONDRIAL"/>
    <property type="match status" value="1"/>
</dbReference>
<evidence type="ECO:0000256" key="3">
    <source>
        <dbReference type="ARBA" id="ARBA00022475"/>
    </source>
</evidence>
<accession>A0A0F9DGC9</accession>
<feature type="transmembrane region" description="Helical" evidence="11">
    <location>
        <begin position="192"/>
        <end position="209"/>
    </location>
</feature>
<organism evidence="12">
    <name type="scientific">marine sediment metagenome</name>
    <dbReference type="NCBI Taxonomy" id="412755"/>
    <lineage>
        <taxon>unclassified sequences</taxon>
        <taxon>metagenomes</taxon>
        <taxon>ecological metagenomes</taxon>
    </lineage>
</organism>
<evidence type="ECO:0000256" key="9">
    <source>
        <dbReference type="ARBA" id="ARBA00040810"/>
    </source>
</evidence>
<dbReference type="EMBL" id="LAZR01041807">
    <property type="protein sequence ID" value="KKL11058.1"/>
    <property type="molecule type" value="Genomic_DNA"/>
</dbReference>
<keyword evidence="3" id="KW-1003">Cell membrane</keyword>
<proteinExistence type="inferred from homology"/>
<gene>
    <name evidence="12" type="ORF">LCGC14_2549630</name>
</gene>
<evidence type="ECO:0000256" key="6">
    <source>
        <dbReference type="ARBA" id="ARBA00022989"/>
    </source>
</evidence>
<dbReference type="GO" id="GO:0005886">
    <property type="term" value="C:plasma membrane"/>
    <property type="evidence" value="ECO:0007669"/>
    <property type="project" value="UniProtKB-SubCell"/>
</dbReference>
<comment type="pathway">
    <text evidence="2">Porphyrin-containing compound metabolism; heme O biosynthesis; heme O from protoheme: step 1/1.</text>
</comment>
<keyword evidence="5 11" id="KW-0812">Transmembrane</keyword>
<protein>
    <recommendedName>
        <fullName evidence="9">Protoheme IX farnesyltransferase</fullName>
    </recommendedName>
    <alternativeName>
        <fullName evidence="10">Heme B farnesyltransferase</fullName>
    </alternativeName>
</protein>
<feature type="transmembrane region" description="Helical" evidence="11">
    <location>
        <begin position="91"/>
        <end position="111"/>
    </location>
</feature>
<evidence type="ECO:0000256" key="4">
    <source>
        <dbReference type="ARBA" id="ARBA00022679"/>
    </source>
</evidence>
<evidence type="ECO:0000256" key="1">
    <source>
        <dbReference type="ARBA" id="ARBA00004651"/>
    </source>
</evidence>